<dbReference type="InterPro" id="IPR023827">
    <property type="entry name" value="Peptidase_S8_Asp-AS"/>
</dbReference>
<evidence type="ECO:0000256" key="2">
    <source>
        <dbReference type="ARBA" id="ARBA00022670"/>
    </source>
</evidence>
<evidence type="ECO:0000313" key="10">
    <source>
        <dbReference type="EMBL" id="MCQ8129372.1"/>
    </source>
</evidence>
<feature type="active site" description="Charge relay system" evidence="5">
    <location>
        <position position="768"/>
    </location>
</feature>
<evidence type="ECO:0000256" key="1">
    <source>
        <dbReference type="ARBA" id="ARBA00011073"/>
    </source>
</evidence>
<dbReference type="Proteomes" id="UP001524586">
    <property type="component" value="Unassembled WGS sequence"/>
</dbReference>
<reference evidence="10 11" key="1">
    <citation type="submission" date="2022-07" db="EMBL/GenBank/DDBJ databases">
        <title>Methylomonas rivi sp. nov., Methylomonas rosea sp. nov., Methylomonas aureus sp. nov. and Methylomonas subterranea sp. nov., four novel methanotrophs isolated from a freshwater creek and the deep terrestrial subsurface.</title>
        <authorList>
            <person name="Abin C."/>
            <person name="Sankaranarayanan K."/>
            <person name="Garner C."/>
            <person name="Sindelar R."/>
            <person name="Kotary K."/>
            <person name="Garner R."/>
            <person name="Barclay S."/>
            <person name="Lawson P."/>
            <person name="Krumholz L."/>
        </authorList>
    </citation>
    <scope>NUCLEOTIDE SEQUENCE [LARGE SCALE GENOMIC DNA]</scope>
    <source>
        <strain evidence="10 11">WSC-6</strain>
    </source>
</reference>
<dbReference type="PROSITE" id="PS00138">
    <property type="entry name" value="SUBTILASE_SER"/>
    <property type="match status" value="1"/>
</dbReference>
<comment type="caution">
    <text evidence="10">The sequence shown here is derived from an EMBL/GenBank/DDBJ whole genome shotgun (WGS) entry which is preliminary data.</text>
</comment>
<feature type="active site" description="Charge relay system" evidence="5">
    <location>
        <position position="793"/>
    </location>
</feature>
<dbReference type="EMBL" id="JANIBK010000070">
    <property type="protein sequence ID" value="MCQ8129372.1"/>
    <property type="molecule type" value="Genomic_DNA"/>
</dbReference>
<keyword evidence="4 5" id="KW-0720">Serine protease</keyword>
<dbReference type="InterPro" id="IPR036852">
    <property type="entry name" value="Peptidase_S8/S53_dom_sf"/>
</dbReference>
<evidence type="ECO:0000256" key="7">
    <source>
        <dbReference type="SAM" id="MobiDB-lite"/>
    </source>
</evidence>
<dbReference type="SUPFAM" id="SSF49373">
    <property type="entry name" value="Invasin/intimin cell-adhesion fragments"/>
    <property type="match status" value="1"/>
</dbReference>
<dbReference type="Gene3D" id="2.60.40.10">
    <property type="entry name" value="Immunoglobulins"/>
    <property type="match status" value="1"/>
</dbReference>
<protein>
    <submittedName>
        <fullName evidence="10">S8 family serine peptidase</fullName>
    </submittedName>
</protein>
<feature type="domain" description="Peptidase S8/S53" evidence="9">
    <location>
        <begin position="759"/>
        <end position="1038"/>
    </location>
</feature>
<feature type="signal peptide" evidence="8">
    <location>
        <begin position="1"/>
        <end position="26"/>
    </location>
</feature>
<dbReference type="RefSeq" id="WP_256615796.1">
    <property type="nucleotide sequence ID" value="NZ_JANIBK010000070.1"/>
</dbReference>
<proteinExistence type="inferred from homology"/>
<dbReference type="PANTHER" id="PTHR43806">
    <property type="entry name" value="PEPTIDASE S8"/>
    <property type="match status" value="1"/>
</dbReference>
<dbReference type="InterPro" id="IPR000209">
    <property type="entry name" value="Peptidase_S8/S53_dom"/>
</dbReference>
<dbReference type="InterPro" id="IPR050131">
    <property type="entry name" value="Peptidase_S8_subtilisin-like"/>
</dbReference>
<dbReference type="InterPro" id="IPR013783">
    <property type="entry name" value="Ig-like_fold"/>
</dbReference>
<feature type="chain" id="PRO_5045916494" evidence="8">
    <location>
        <begin position="27"/>
        <end position="1253"/>
    </location>
</feature>
<dbReference type="PROSITE" id="PS51892">
    <property type="entry name" value="SUBTILASE"/>
    <property type="match status" value="1"/>
</dbReference>
<dbReference type="PROSITE" id="PS00136">
    <property type="entry name" value="SUBTILASE_ASP"/>
    <property type="match status" value="1"/>
</dbReference>
<feature type="active site" description="Charge relay system" evidence="5">
    <location>
        <position position="1022"/>
    </location>
</feature>
<dbReference type="Pfam" id="PF00082">
    <property type="entry name" value="Peptidase_S8"/>
    <property type="match status" value="1"/>
</dbReference>
<feature type="region of interest" description="Disordered" evidence="7">
    <location>
        <begin position="98"/>
        <end position="129"/>
    </location>
</feature>
<dbReference type="SUPFAM" id="SSF52743">
    <property type="entry name" value="Subtilisin-like"/>
    <property type="match status" value="1"/>
</dbReference>
<keyword evidence="2 5" id="KW-0645">Protease</keyword>
<dbReference type="PANTHER" id="PTHR43806:SF11">
    <property type="entry name" value="CEREVISIN-RELATED"/>
    <property type="match status" value="1"/>
</dbReference>
<comment type="similarity">
    <text evidence="1 5 6">Belongs to the peptidase S8 family.</text>
</comment>
<sequence length="1253" mass="131251">MFTKNRRTAFWLAVFLALGAPGYAHDKHDPGVGFLDTLNTGMSPPYLIAGQAGEVLFSLEIADKNLRFSEHLILEQQKQLPNGRTVFVPIALLRDAAKPGGSCPSSHRDKKQGGRCPSGRHGQARQDERDGIFTGTAKFQEAASGTVYVRVKGLETRRHQILVSALFPLAVQHACGPTGNVLPIKIFEAESGKPQSRLFEFDVPRGGKAVLRLVNGARVGAPVGDRLSSAKVAVNSQRIGIVNKSINVTEIPVRLNAGGNRLELTAVKARPGQRLSARIDTCADTLELQPVLDTQAVGAALTAQATLSGLGLPIVDVPIAFTISGLGDVSTATVSTDAAGVASATFTAFTVAGSGQLTASTPTVKPALSDVISLEVVTAPNIGLRKGSSYLFVKAGETVRFPFFADLFKADNQAYQANFVQVTSPDNGGVSLTPDAVQTVTFSAPLPGNETKPRIQEVPIDFTGVTPGRYTVTSRLTLAGSGETVSTDVAVEVSPAQDVLTIARPNIVPGAIPVNSPATVSFQAAASGVTVFPDTLVLQKCTPAGSACTNTLADSGWETVGQLFNGGNGIYTAEIPVSASSEGQLLYRATGQSGLSLTPSLSGTTILQVSRFPNGPDTAVADILENPANGEFWVAENVLVSFLAGTSPDRIEEIVAETTRAVNGHPGRISGQIPEIGLFQVELAVNTGLSDRQRIESITSAIGLFKSYDEVRNAGPNIAGFPAGQADDGGIKQWGLPRIHTLEAWDTLAGAQPGTDSLGTAVGVAVVDSGVDASHNDLVGQVVSDSGSSTSEHATAIAAIIAAKHGNGGISGIAYGAKIYSYGSNYNLGPRVAGVIAAANQANVKVINLSWEQVTSEQNELKCALRYAAFSSNTPITTSDLNCDSLGATATGHDKLIVAAAGNGYDPATHSYTPVNIVDHSENGAHRYPCSWSDLVLCVGNSTVSDPTAVSTTAPQSTTTDILHTATASNPAWPSTASDPSNGCDTRNPSNFGPAVDIYAPGTCIYTATASANGYARQTGTSFAAPHVAAAAAVLWGELGLTASAQSVVNQLSRCSSANRNVEGKPSLDLFRAVSQKAHINLVRGESDFKSLFGVYNTLTGKGRILFNIQTPGGMQTATFNLLKTLYLEDRQNIGYFFIPNGANLNQRPGDQTSNLDPYTGADLIVEPIQTGSNIFCVKDAGVCLNGEGNFAYFSEQSKNADGAVHVVSDRVSKTPFDVSQGGSQFWEDLPFQNSDLDYNDAEINITFDRFCQ</sequence>
<evidence type="ECO:0000256" key="3">
    <source>
        <dbReference type="ARBA" id="ARBA00022801"/>
    </source>
</evidence>
<keyword evidence="8" id="KW-0732">Signal</keyword>
<dbReference type="InterPro" id="IPR015500">
    <property type="entry name" value="Peptidase_S8_subtilisin-rel"/>
</dbReference>
<keyword evidence="11" id="KW-1185">Reference proteome</keyword>
<dbReference type="InterPro" id="IPR023828">
    <property type="entry name" value="Peptidase_S8_Ser-AS"/>
</dbReference>
<gene>
    <name evidence="10" type="ORF">NP596_12995</name>
</gene>
<evidence type="ECO:0000259" key="9">
    <source>
        <dbReference type="Pfam" id="PF00082"/>
    </source>
</evidence>
<dbReference type="Gene3D" id="3.40.50.200">
    <property type="entry name" value="Peptidase S8/S53 domain"/>
    <property type="match status" value="1"/>
</dbReference>
<name>A0ABT1U6D9_9GAMM</name>
<keyword evidence="3 5" id="KW-0378">Hydrolase</keyword>
<evidence type="ECO:0000256" key="6">
    <source>
        <dbReference type="RuleBase" id="RU003355"/>
    </source>
</evidence>
<accession>A0ABT1U6D9</accession>
<organism evidence="10 11">
    <name type="scientific">Methylomonas rivi</name>
    <dbReference type="NCBI Taxonomy" id="2952226"/>
    <lineage>
        <taxon>Bacteria</taxon>
        <taxon>Pseudomonadati</taxon>
        <taxon>Pseudomonadota</taxon>
        <taxon>Gammaproteobacteria</taxon>
        <taxon>Methylococcales</taxon>
        <taxon>Methylococcaceae</taxon>
        <taxon>Methylomonas</taxon>
    </lineage>
</organism>
<evidence type="ECO:0000256" key="4">
    <source>
        <dbReference type="ARBA" id="ARBA00022825"/>
    </source>
</evidence>
<dbReference type="InterPro" id="IPR008964">
    <property type="entry name" value="Invasin/intimin_cell_adhesion"/>
</dbReference>
<evidence type="ECO:0000256" key="5">
    <source>
        <dbReference type="PROSITE-ProRule" id="PRU01240"/>
    </source>
</evidence>
<evidence type="ECO:0000256" key="8">
    <source>
        <dbReference type="SAM" id="SignalP"/>
    </source>
</evidence>
<dbReference type="PRINTS" id="PR00723">
    <property type="entry name" value="SUBTILISIN"/>
</dbReference>
<evidence type="ECO:0000313" key="11">
    <source>
        <dbReference type="Proteomes" id="UP001524586"/>
    </source>
</evidence>